<feature type="compositionally biased region" description="Low complexity" evidence="2">
    <location>
        <begin position="84"/>
        <end position="94"/>
    </location>
</feature>
<feature type="region of interest" description="Disordered" evidence="2">
    <location>
        <begin position="532"/>
        <end position="575"/>
    </location>
</feature>
<reference evidence="4" key="1">
    <citation type="submission" date="2014-01" db="EMBL/GenBank/DDBJ databases">
        <title>The Genome Sequence of Anopheles farauti FAR1 (V2).</title>
        <authorList>
            <consortium name="The Broad Institute Genomics Platform"/>
            <person name="Neafsey D.E."/>
            <person name="Besansky N."/>
            <person name="Howell P."/>
            <person name="Walton C."/>
            <person name="Young S.K."/>
            <person name="Zeng Q."/>
            <person name="Gargeya S."/>
            <person name="Fitzgerald M."/>
            <person name="Haas B."/>
            <person name="Abouelleil A."/>
            <person name="Allen A.W."/>
            <person name="Alvarado L."/>
            <person name="Arachchi H.M."/>
            <person name="Berlin A.M."/>
            <person name="Chapman S.B."/>
            <person name="Gainer-Dewar J."/>
            <person name="Goldberg J."/>
            <person name="Griggs A."/>
            <person name="Gujja S."/>
            <person name="Hansen M."/>
            <person name="Howarth C."/>
            <person name="Imamovic A."/>
            <person name="Ireland A."/>
            <person name="Larimer J."/>
            <person name="McCowan C."/>
            <person name="Murphy C."/>
            <person name="Pearson M."/>
            <person name="Poon T.W."/>
            <person name="Priest M."/>
            <person name="Roberts A."/>
            <person name="Saif S."/>
            <person name="Shea T."/>
            <person name="Sisk P."/>
            <person name="Sykes S."/>
            <person name="Wortman J."/>
            <person name="Nusbaum C."/>
            <person name="Birren B."/>
        </authorList>
    </citation>
    <scope>NUCLEOTIDE SEQUENCE [LARGE SCALE GENOMIC DNA]</scope>
    <source>
        <strain evidence="4">FAR1</strain>
    </source>
</reference>
<evidence type="ECO:0000256" key="2">
    <source>
        <dbReference type="SAM" id="MobiDB-lite"/>
    </source>
</evidence>
<organism evidence="3 4">
    <name type="scientific">Anopheles farauti</name>
    <dbReference type="NCBI Taxonomy" id="69004"/>
    <lineage>
        <taxon>Eukaryota</taxon>
        <taxon>Metazoa</taxon>
        <taxon>Ecdysozoa</taxon>
        <taxon>Arthropoda</taxon>
        <taxon>Hexapoda</taxon>
        <taxon>Insecta</taxon>
        <taxon>Pterygota</taxon>
        <taxon>Neoptera</taxon>
        <taxon>Endopterygota</taxon>
        <taxon>Diptera</taxon>
        <taxon>Nematocera</taxon>
        <taxon>Culicoidea</taxon>
        <taxon>Culicidae</taxon>
        <taxon>Anophelinae</taxon>
        <taxon>Anopheles</taxon>
    </lineage>
</organism>
<name>A0A182QGL6_9DIPT</name>
<dbReference type="AlphaFoldDB" id="A0A182QGL6"/>
<keyword evidence="4" id="KW-1185">Reference proteome</keyword>
<dbReference type="EMBL" id="AXCN02000021">
    <property type="status" value="NOT_ANNOTATED_CDS"/>
    <property type="molecule type" value="Genomic_DNA"/>
</dbReference>
<keyword evidence="1" id="KW-0175">Coiled coil</keyword>
<feature type="compositionally biased region" description="Low complexity" evidence="2">
    <location>
        <begin position="112"/>
        <end position="135"/>
    </location>
</feature>
<feature type="region of interest" description="Disordered" evidence="2">
    <location>
        <begin position="55"/>
        <end position="176"/>
    </location>
</feature>
<feature type="coiled-coil region" evidence="1">
    <location>
        <begin position="626"/>
        <end position="660"/>
    </location>
</feature>
<evidence type="ECO:0000256" key="1">
    <source>
        <dbReference type="SAM" id="Coils"/>
    </source>
</evidence>
<dbReference type="Gene3D" id="2.60.120.970">
    <property type="match status" value="1"/>
</dbReference>
<dbReference type="Proteomes" id="UP000075886">
    <property type="component" value="Unassembled WGS sequence"/>
</dbReference>
<evidence type="ECO:0000313" key="3">
    <source>
        <dbReference type="EnsemblMetazoa" id="AFAF009753-PA"/>
    </source>
</evidence>
<accession>A0A182QGL6</accession>
<feature type="compositionally biased region" description="Pro residues" evidence="2">
    <location>
        <begin position="64"/>
        <end position="75"/>
    </location>
</feature>
<dbReference type="VEuPathDB" id="VectorBase:AFAF009753"/>
<dbReference type="PANTHER" id="PTHR21010">
    <property type="entry name" value="AGAP001581-PA"/>
    <property type="match status" value="1"/>
</dbReference>
<dbReference type="EnsemblMetazoa" id="AFAF009753-RA">
    <property type="protein sequence ID" value="AFAF009753-PA"/>
    <property type="gene ID" value="AFAF009753"/>
</dbReference>
<protein>
    <submittedName>
        <fullName evidence="3">Uncharacterized protein</fullName>
    </submittedName>
</protein>
<feature type="compositionally biased region" description="Low complexity" evidence="2">
    <location>
        <begin position="537"/>
        <end position="549"/>
    </location>
</feature>
<sequence length="824" mass="92810">STTSATTTYYYYYYFYYHHARNLLPEPIVPTRAARTKTFDKRAFFTRMIRFGRKLRYPRKVSKQPPPPPHCPQQPQPTSSKPAPQQHQHPQQQQLHNPDAPHSSTSQHPRRSSYPTNPSSSSSSGPTATAACTSSGEPRPSRRNSKQLQRDELASKMGKHDMKRGISQRSSDAGGYAGGSGAWIANAKQLPYRAPICHQTWIRQLSATTCRMATAALLLLLITIGANGSTEADTAAGGDECLECFLLAEESEQPFELTVEASNDRGFAIRGPTDLSVLVQLMRPPNATCTWGHTGGLAADLYALYDDQLEGRCVRTGTTHHEADAIEQTFYCFHAEVLLELCKLRKETELRRLERLSTQRTKRDFHPTGCSLNNLLSTNRKVYEFGLEHEGLKPTSQIVLSTIFLVTDVLSEFYNRRIAANANGLFYDSSTGGTGPDGTGPPKGNPPIEVILLQTIKHQILHKLGLRERPRLTKHLNNEHVFEAFDRIYGNKISIGNSYAEEHYYRRYLTANLSSDLSGDFVDAFFRGPDAATTDRASAQQPQPAASSQNAKQRTKSKPPAGGEHHGGGGTGDKHNLFAGTKILSYAEKESPKHYASTNLVGKFTQSVRRIVQDVKDEGSPSGMSREELLETNERLRAVRIRLEESYDTAKKALVNLMNKYGDSKSQRNIFNRYPMLKLMIKDVIRLETQYWTLVEIPKQEKLETVPAFVLRACSIMEKSQKSGEGVKTSAKLAEEAAERRERMERLETMTTAQIEQENTQMINDLYRLLKKYTGLRNLIRELKSEYGNSKIYPIFPRYTMLKDMIKDIMHDPDYMEVCHEVDN</sequence>
<feature type="compositionally biased region" description="Basic and acidic residues" evidence="2">
    <location>
        <begin position="563"/>
        <end position="575"/>
    </location>
</feature>
<feature type="compositionally biased region" description="Basic and acidic residues" evidence="2">
    <location>
        <begin position="148"/>
        <end position="164"/>
    </location>
</feature>
<evidence type="ECO:0000313" key="4">
    <source>
        <dbReference type="Proteomes" id="UP000075886"/>
    </source>
</evidence>
<proteinExistence type="predicted"/>
<reference evidence="3" key="2">
    <citation type="submission" date="2020-05" db="UniProtKB">
        <authorList>
            <consortium name="EnsemblMetazoa"/>
        </authorList>
    </citation>
    <scope>IDENTIFICATION</scope>
    <source>
        <strain evidence="3">FAR1</strain>
    </source>
</reference>
<dbReference type="PANTHER" id="PTHR21010:SF3">
    <property type="entry name" value="DAXX"/>
    <property type="match status" value="1"/>
</dbReference>